<dbReference type="PANTHER" id="PTHR43024">
    <property type="entry name" value="UDP-N-ACETYLMURAMOYL-TRIPEPTIDE--D-ALANYL-D-ALANINE LIGASE"/>
    <property type="match status" value="1"/>
</dbReference>
<sequence>MLDAELVGEAQASFDAVSIDSRKIAPGDLFVALQGPNFDGHEFVASAAEQGAVAALVSQPLDIALPQLIVADTRLALGRLAAAWRTTFQGKVIAVTGSNGKTTVKEMLACILAQKGPVLATEGNLNNDIGVPLMLLRIKPQQHQFAVIEMGANHVAEIAYLTSLAQPDVALVTNAATAHLEGFGTLEDVASAKAEIWQGLGETGTAVVNQDDEFAGYWTELTLDYKQLGFGMLPTADVSLADGGVHWEISANGYKSRFSMLTPVGQIDMAMNLAGRHNVMNALAATASALAAGASAAEIQVGLEGMAPVKGRLQPKVTRHGQLLIDDSYNANPHSFRAAIDVLLQAPGEKVLVMGDMAELGATAAQHHFSVGEEARKKGIDRLLACGNYCSEAVKGFGDGAACFATQQELVDALSLLLAEPVYKDAVLLVKGSRGAAMNKVVDALVVGGEDGC</sequence>
<comment type="catalytic activity">
    <reaction evidence="10 11">
        <text>D-alanyl-D-alanine + UDP-N-acetyl-alpha-D-muramoyl-L-alanyl-gamma-D-glutamyl-meso-2,6-diaminopimelate + ATP = UDP-N-acetyl-alpha-D-muramoyl-L-alanyl-gamma-D-glutamyl-meso-2,6-diaminopimeloyl-D-alanyl-D-alanine + ADP + phosphate + H(+)</text>
        <dbReference type="Rhea" id="RHEA:28374"/>
        <dbReference type="ChEBI" id="CHEBI:15378"/>
        <dbReference type="ChEBI" id="CHEBI:30616"/>
        <dbReference type="ChEBI" id="CHEBI:43474"/>
        <dbReference type="ChEBI" id="CHEBI:57822"/>
        <dbReference type="ChEBI" id="CHEBI:61386"/>
        <dbReference type="ChEBI" id="CHEBI:83905"/>
        <dbReference type="ChEBI" id="CHEBI:456216"/>
        <dbReference type="EC" id="6.3.2.10"/>
    </reaction>
</comment>
<evidence type="ECO:0000256" key="1">
    <source>
        <dbReference type="ARBA" id="ARBA00022490"/>
    </source>
</evidence>
<evidence type="ECO:0000256" key="9">
    <source>
        <dbReference type="ARBA" id="ARBA00023316"/>
    </source>
</evidence>
<dbReference type="GO" id="GO:0008360">
    <property type="term" value="P:regulation of cell shape"/>
    <property type="evidence" value="ECO:0007669"/>
    <property type="project" value="UniProtKB-KW"/>
</dbReference>
<evidence type="ECO:0000256" key="8">
    <source>
        <dbReference type="ARBA" id="ARBA00023306"/>
    </source>
</evidence>
<keyword evidence="3 10" id="KW-0132">Cell division</keyword>
<dbReference type="HAMAP" id="MF_02019">
    <property type="entry name" value="MurF"/>
    <property type="match status" value="1"/>
</dbReference>
<dbReference type="GO" id="GO:0005737">
    <property type="term" value="C:cytoplasm"/>
    <property type="evidence" value="ECO:0007669"/>
    <property type="project" value="UniProtKB-SubCell"/>
</dbReference>
<keyword evidence="2 10" id="KW-0436">Ligase</keyword>
<feature type="domain" description="Mur ligase N-terminal catalytic" evidence="12">
    <location>
        <begin position="16"/>
        <end position="64"/>
    </location>
</feature>
<comment type="similarity">
    <text evidence="10">Belongs to the MurCDEF family. MurF subfamily.</text>
</comment>
<dbReference type="EMBL" id="DRNF01000008">
    <property type="protein sequence ID" value="HHJ80011.1"/>
    <property type="molecule type" value="Genomic_DNA"/>
</dbReference>
<reference evidence="15" key="1">
    <citation type="journal article" date="2020" name="mSystems">
        <title>Genome- and Community-Level Interaction Insights into Carbon Utilization and Element Cycling Functions of Hydrothermarchaeota in Hydrothermal Sediment.</title>
        <authorList>
            <person name="Zhou Z."/>
            <person name="Liu Y."/>
            <person name="Xu W."/>
            <person name="Pan J."/>
            <person name="Luo Z.H."/>
            <person name="Li M."/>
        </authorList>
    </citation>
    <scope>NUCLEOTIDE SEQUENCE [LARGE SCALE GENOMIC DNA]</scope>
    <source>
        <strain evidence="15">HyVt-505</strain>
    </source>
</reference>
<evidence type="ECO:0000256" key="4">
    <source>
        <dbReference type="ARBA" id="ARBA00022741"/>
    </source>
</evidence>
<evidence type="ECO:0000256" key="7">
    <source>
        <dbReference type="ARBA" id="ARBA00022984"/>
    </source>
</evidence>
<dbReference type="Gene3D" id="3.90.190.20">
    <property type="entry name" value="Mur ligase, C-terminal domain"/>
    <property type="match status" value="1"/>
</dbReference>
<evidence type="ECO:0000256" key="6">
    <source>
        <dbReference type="ARBA" id="ARBA00022960"/>
    </source>
</evidence>
<dbReference type="SUPFAM" id="SSF63418">
    <property type="entry name" value="MurE/MurF N-terminal domain"/>
    <property type="match status" value="1"/>
</dbReference>
<comment type="subcellular location">
    <subcellularLocation>
        <location evidence="10 11">Cytoplasm</location>
    </subcellularLocation>
</comment>
<dbReference type="InterPro" id="IPR013221">
    <property type="entry name" value="Mur_ligase_cen"/>
</dbReference>
<dbReference type="AlphaFoldDB" id="A0A832J5H6"/>
<evidence type="ECO:0000256" key="10">
    <source>
        <dbReference type="HAMAP-Rule" id="MF_02019"/>
    </source>
</evidence>
<dbReference type="UniPathway" id="UPA00219"/>
<dbReference type="PANTHER" id="PTHR43024:SF1">
    <property type="entry name" value="UDP-N-ACETYLMURAMOYL-TRIPEPTIDE--D-ALANYL-D-ALANINE LIGASE"/>
    <property type="match status" value="1"/>
</dbReference>
<dbReference type="SUPFAM" id="SSF53244">
    <property type="entry name" value="MurD-like peptide ligases, peptide-binding domain"/>
    <property type="match status" value="1"/>
</dbReference>
<dbReference type="GO" id="GO:0047480">
    <property type="term" value="F:UDP-N-acetylmuramoyl-tripeptide-D-alanyl-D-alanine ligase activity"/>
    <property type="evidence" value="ECO:0007669"/>
    <property type="project" value="UniProtKB-UniRule"/>
</dbReference>
<comment type="function">
    <text evidence="10 11">Involved in cell wall formation. Catalyzes the final step in the synthesis of UDP-N-acetylmuramoyl-pentapeptide, the precursor of murein.</text>
</comment>
<dbReference type="InterPro" id="IPR035911">
    <property type="entry name" value="MurE/MurF_N"/>
</dbReference>
<keyword evidence="5 10" id="KW-0067">ATP-binding</keyword>
<feature type="binding site" evidence="10">
    <location>
        <begin position="97"/>
        <end position="103"/>
    </location>
    <ligand>
        <name>ATP</name>
        <dbReference type="ChEBI" id="CHEBI:30616"/>
    </ligand>
</feature>
<dbReference type="EC" id="6.3.2.10" evidence="10 11"/>
<evidence type="ECO:0000313" key="15">
    <source>
        <dbReference type="EMBL" id="HHJ80011.1"/>
    </source>
</evidence>
<dbReference type="InterPro" id="IPR000713">
    <property type="entry name" value="Mur_ligase_N"/>
</dbReference>
<dbReference type="GO" id="GO:0051301">
    <property type="term" value="P:cell division"/>
    <property type="evidence" value="ECO:0007669"/>
    <property type="project" value="UniProtKB-KW"/>
</dbReference>
<keyword evidence="4 10" id="KW-0547">Nucleotide-binding</keyword>
<proteinExistence type="inferred from homology"/>
<keyword evidence="7 10" id="KW-0573">Peptidoglycan synthesis</keyword>
<dbReference type="InterPro" id="IPR036615">
    <property type="entry name" value="Mur_ligase_C_dom_sf"/>
</dbReference>
<dbReference type="Pfam" id="PF08245">
    <property type="entry name" value="Mur_ligase_M"/>
    <property type="match status" value="1"/>
</dbReference>
<dbReference type="Gene3D" id="3.40.1390.10">
    <property type="entry name" value="MurE/MurF, N-terminal domain"/>
    <property type="match status" value="1"/>
</dbReference>
<evidence type="ECO:0000259" key="12">
    <source>
        <dbReference type="Pfam" id="PF01225"/>
    </source>
</evidence>
<evidence type="ECO:0000259" key="14">
    <source>
        <dbReference type="Pfam" id="PF08245"/>
    </source>
</evidence>
<evidence type="ECO:0000256" key="11">
    <source>
        <dbReference type="RuleBase" id="RU004136"/>
    </source>
</evidence>
<gene>
    <name evidence="10" type="primary">murF</name>
    <name evidence="15" type="ORF">ENJ65_00090</name>
</gene>
<dbReference type="GO" id="GO:0009252">
    <property type="term" value="P:peptidoglycan biosynthetic process"/>
    <property type="evidence" value="ECO:0007669"/>
    <property type="project" value="UniProtKB-UniRule"/>
</dbReference>
<dbReference type="Gene3D" id="3.40.1190.10">
    <property type="entry name" value="Mur-like, catalytic domain"/>
    <property type="match status" value="1"/>
</dbReference>
<comment type="pathway">
    <text evidence="10 11">Cell wall biogenesis; peptidoglycan biosynthesis.</text>
</comment>
<dbReference type="GO" id="GO:0071555">
    <property type="term" value="P:cell wall organization"/>
    <property type="evidence" value="ECO:0007669"/>
    <property type="project" value="UniProtKB-KW"/>
</dbReference>
<accession>A0A832J5H6</accession>
<evidence type="ECO:0000256" key="3">
    <source>
        <dbReference type="ARBA" id="ARBA00022618"/>
    </source>
</evidence>
<keyword evidence="6 10" id="KW-0133">Cell shape</keyword>
<dbReference type="SUPFAM" id="SSF53623">
    <property type="entry name" value="MurD-like peptide ligases, catalytic domain"/>
    <property type="match status" value="1"/>
</dbReference>
<dbReference type="Pfam" id="PF02875">
    <property type="entry name" value="Mur_ligase_C"/>
    <property type="match status" value="1"/>
</dbReference>
<keyword evidence="9 10" id="KW-0961">Cell wall biogenesis/degradation</keyword>
<evidence type="ECO:0000259" key="13">
    <source>
        <dbReference type="Pfam" id="PF02875"/>
    </source>
</evidence>
<dbReference type="Pfam" id="PF01225">
    <property type="entry name" value="Mur_ligase"/>
    <property type="match status" value="1"/>
</dbReference>
<feature type="domain" description="Mur ligase C-terminal" evidence="13">
    <location>
        <begin position="311"/>
        <end position="434"/>
    </location>
</feature>
<comment type="caution">
    <text evidence="15">The sequence shown here is derived from an EMBL/GenBank/DDBJ whole genome shotgun (WGS) entry which is preliminary data.</text>
</comment>
<dbReference type="InterPro" id="IPR036565">
    <property type="entry name" value="Mur-like_cat_sf"/>
</dbReference>
<dbReference type="InterPro" id="IPR004101">
    <property type="entry name" value="Mur_ligase_C"/>
</dbReference>
<keyword evidence="1 10" id="KW-0963">Cytoplasm</keyword>
<dbReference type="Proteomes" id="UP000885832">
    <property type="component" value="Unassembled WGS sequence"/>
</dbReference>
<dbReference type="InterPro" id="IPR051046">
    <property type="entry name" value="MurCDEF_CellWall_CoF430Synth"/>
</dbReference>
<keyword evidence="8 10" id="KW-0131">Cell cycle</keyword>
<protein>
    <recommendedName>
        <fullName evidence="10 11">UDP-N-acetylmuramoyl-tripeptide--D-alanyl-D-alanine ligase</fullName>
        <ecNumber evidence="10 11">6.3.2.10</ecNumber>
    </recommendedName>
    <alternativeName>
        <fullName evidence="10">D-alanyl-D-alanine-adding enzyme</fullName>
    </alternativeName>
</protein>
<name>A0A832J5H6_9GAMM</name>
<evidence type="ECO:0000256" key="2">
    <source>
        <dbReference type="ARBA" id="ARBA00022598"/>
    </source>
</evidence>
<evidence type="ECO:0000256" key="5">
    <source>
        <dbReference type="ARBA" id="ARBA00022840"/>
    </source>
</evidence>
<dbReference type="NCBIfam" id="TIGR01143">
    <property type="entry name" value="murF"/>
    <property type="match status" value="1"/>
</dbReference>
<dbReference type="GO" id="GO:0005524">
    <property type="term" value="F:ATP binding"/>
    <property type="evidence" value="ECO:0007669"/>
    <property type="project" value="UniProtKB-UniRule"/>
</dbReference>
<dbReference type="InterPro" id="IPR005863">
    <property type="entry name" value="UDP-N-AcMur_synth"/>
</dbReference>
<feature type="domain" description="Mur ligase central" evidence="14">
    <location>
        <begin position="95"/>
        <end position="288"/>
    </location>
</feature>
<organism evidence="15">
    <name type="scientific">Candidatus Tenderia electrophaga</name>
    <dbReference type="NCBI Taxonomy" id="1748243"/>
    <lineage>
        <taxon>Bacteria</taxon>
        <taxon>Pseudomonadati</taxon>
        <taxon>Pseudomonadota</taxon>
        <taxon>Gammaproteobacteria</taxon>
        <taxon>Candidatus Tenderiales</taxon>
        <taxon>Candidatus Tenderiaceae</taxon>
        <taxon>Candidatus Tenderia</taxon>
    </lineage>
</organism>